<feature type="transmembrane region" description="Helical" evidence="7">
    <location>
        <begin position="406"/>
        <end position="423"/>
    </location>
</feature>
<feature type="transmembrane region" description="Helical" evidence="7">
    <location>
        <begin position="17"/>
        <end position="35"/>
    </location>
</feature>
<comment type="subcellular location">
    <subcellularLocation>
        <location evidence="1">Cell membrane</location>
        <topology evidence="1">Multi-pass membrane protein</topology>
    </subcellularLocation>
</comment>
<accession>A0A6B2KRR6</accession>
<evidence type="ECO:0000256" key="5">
    <source>
        <dbReference type="ARBA" id="ARBA00022989"/>
    </source>
</evidence>
<feature type="transmembrane region" description="Helical" evidence="7">
    <location>
        <begin position="374"/>
        <end position="394"/>
    </location>
</feature>
<feature type="transmembrane region" description="Helical" evidence="7">
    <location>
        <begin position="315"/>
        <end position="334"/>
    </location>
</feature>
<evidence type="ECO:0000313" key="11">
    <source>
        <dbReference type="Proteomes" id="UP000482578"/>
    </source>
</evidence>
<dbReference type="RefSeq" id="WP_163315865.1">
    <property type="nucleotide sequence ID" value="NZ_JAAGAA010000005.1"/>
</dbReference>
<keyword evidence="6 7" id="KW-0472">Membrane</keyword>
<keyword evidence="3" id="KW-1003">Cell membrane</keyword>
<feature type="transmembrane region" description="Helical" evidence="7">
    <location>
        <begin position="44"/>
        <end position="62"/>
    </location>
</feature>
<feature type="domain" description="MgtC/SapB/SrpB/YhiD N-terminal" evidence="8">
    <location>
        <begin position="24"/>
        <end position="139"/>
    </location>
</feature>
<feature type="domain" description="DUF4010" evidence="9">
    <location>
        <begin position="188"/>
        <end position="398"/>
    </location>
</feature>
<feature type="transmembrane region" description="Helical" evidence="7">
    <location>
        <begin position="150"/>
        <end position="168"/>
    </location>
</feature>
<dbReference type="Proteomes" id="UP000482578">
    <property type="component" value="Unassembled WGS sequence"/>
</dbReference>
<dbReference type="PANTHER" id="PTHR39084">
    <property type="entry name" value="MEMBRANE PROTEIN-RELATED"/>
    <property type="match status" value="1"/>
</dbReference>
<feature type="transmembrane region" description="Helical" evidence="7">
    <location>
        <begin position="208"/>
        <end position="230"/>
    </location>
</feature>
<feature type="transmembrane region" description="Helical" evidence="7">
    <location>
        <begin position="183"/>
        <end position="201"/>
    </location>
</feature>
<evidence type="ECO:0000256" key="2">
    <source>
        <dbReference type="ARBA" id="ARBA00009298"/>
    </source>
</evidence>
<dbReference type="EMBL" id="JAAGAA010000005">
    <property type="protein sequence ID" value="NDV12649.1"/>
    <property type="molecule type" value="Genomic_DNA"/>
</dbReference>
<dbReference type="Pfam" id="PF13194">
    <property type="entry name" value="DUF4010"/>
    <property type="match status" value="1"/>
</dbReference>
<evidence type="ECO:0000256" key="6">
    <source>
        <dbReference type="ARBA" id="ARBA00023136"/>
    </source>
</evidence>
<feature type="transmembrane region" description="Helical" evidence="7">
    <location>
        <begin position="276"/>
        <end position="295"/>
    </location>
</feature>
<reference evidence="10 11" key="1">
    <citation type="submission" date="2020-02" db="EMBL/GenBank/DDBJ databases">
        <authorList>
            <person name="Yang Z."/>
        </authorList>
    </citation>
    <scope>NUCLEOTIDE SEQUENCE [LARGE SCALE GENOMIC DNA]</scope>
    <source>
        <strain evidence="10 11">HX-7-9</strain>
    </source>
</reference>
<feature type="transmembrane region" description="Helical" evidence="7">
    <location>
        <begin position="242"/>
        <end position="264"/>
    </location>
</feature>
<protein>
    <submittedName>
        <fullName evidence="10">MgtC/SapB family protein</fullName>
    </submittedName>
</protein>
<evidence type="ECO:0000256" key="4">
    <source>
        <dbReference type="ARBA" id="ARBA00022692"/>
    </source>
</evidence>
<keyword evidence="5 7" id="KW-1133">Transmembrane helix</keyword>
<evidence type="ECO:0000256" key="1">
    <source>
        <dbReference type="ARBA" id="ARBA00004651"/>
    </source>
</evidence>
<comment type="caution">
    <text evidence="10">The sequence shown here is derived from an EMBL/GenBank/DDBJ whole genome shotgun (WGS) entry which is preliminary data.</text>
</comment>
<dbReference type="InterPro" id="IPR003416">
    <property type="entry name" value="MgtC/SapB/SrpB/YhiD_fam"/>
</dbReference>
<evidence type="ECO:0000256" key="3">
    <source>
        <dbReference type="ARBA" id="ARBA00022475"/>
    </source>
</evidence>
<sequence>MGEWDFSAWLRFEGTPFAALPEFLTSIAIGLLIGVERERKADIAGIRTFALTALLGTLLAMLGTTFAAAWLPAVGLALAGALGFLPAPREALREPRTTTQMALLICYGLGVLIWLGEAQLAIALGVLTTLLLYLKRELSGMSHGLSRRDLLSIIQFCALTFVVLPLLPDARFGPYGAFNPYKVWLLVVLIVGVGLAGYLALKVLGSRYGAPLTGLMGGVVSSTATTLVFARQARERPASLAVAASVIVLANLVLFARLTLVAALVMPPALPTMARLMLPALALGLAGAAYTLWSAPKDGSGRAELELQNPTQLKLALGFAAVFALVLIASAWLNDLFGSKGVYVVALVTGVNDVDAITLALYQMLARGQISLESLAVAAVLAVLANTAFKFGIIASIGGPALARRCLPAFAGTVAGMLAGLAFT</sequence>
<dbReference type="AlphaFoldDB" id="A0A6B2KRR6"/>
<feature type="transmembrane region" description="Helical" evidence="7">
    <location>
        <begin position="341"/>
        <end position="362"/>
    </location>
</feature>
<proteinExistence type="inferred from homology"/>
<dbReference type="Pfam" id="PF02308">
    <property type="entry name" value="MgtC"/>
    <property type="match status" value="1"/>
</dbReference>
<feature type="transmembrane region" description="Helical" evidence="7">
    <location>
        <begin position="68"/>
        <end position="85"/>
    </location>
</feature>
<keyword evidence="4 7" id="KW-0812">Transmembrane</keyword>
<dbReference type="InterPro" id="IPR049177">
    <property type="entry name" value="MgtC_SapB_SrpB_YhiD_N"/>
</dbReference>
<dbReference type="GO" id="GO:0005886">
    <property type="term" value="C:plasma membrane"/>
    <property type="evidence" value="ECO:0007669"/>
    <property type="project" value="UniProtKB-SubCell"/>
</dbReference>
<name>A0A6B2KRR6_9NEIS</name>
<comment type="similarity">
    <text evidence="2">Belongs to the MgtC/SapB family.</text>
</comment>
<dbReference type="PANTHER" id="PTHR39084:SF1">
    <property type="entry name" value="DUF4010 DOMAIN-CONTAINING PROTEIN"/>
    <property type="match status" value="1"/>
</dbReference>
<evidence type="ECO:0000259" key="9">
    <source>
        <dbReference type="Pfam" id="PF13194"/>
    </source>
</evidence>
<evidence type="ECO:0000256" key="7">
    <source>
        <dbReference type="SAM" id="Phobius"/>
    </source>
</evidence>
<evidence type="ECO:0000259" key="8">
    <source>
        <dbReference type="Pfam" id="PF02308"/>
    </source>
</evidence>
<dbReference type="InterPro" id="IPR025105">
    <property type="entry name" value="DUF4010"/>
</dbReference>
<dbReference type="PRINTS" id="PR01837">
    <property type="entry name" value="MGTCSAPBPROT"/>
</dbReference>
<evidence type="ECO:0000313" key="10">
    <source>
        <dbReference type="EMBL" id="NDV12649.1"/>
    </source>
</evidence>
<gene>
    <name evidence="10" type="ORF">GZH52_07525</name>
</gene>
<organism evidence="10 11">
    <name type="scientific">Crenobacter caeni</name>
    <dbReference type="NCBI Taxonomy" id="2705474"/>
    <lineage>
        <taxon>Bacteria</taxon>
        <taxon>Pseudomonadati</taxon>
        <taxon>Pseudomonadota</taxon>
        <taxon>Betaproteobacteria</taxon>
        <taxon>Neisseriales</taxon>
        <taxon>Neisseriaceae</taxon>
        <taxon>Crenobacter</taxon>
    </lineage>
</organism>
<keyword evidence="11" id="KW-1185">Reference proteome</keyword>